<accession>A0A6L2JGP2</accession>
<reference evidence="3" key="1">
    <citation type="journal article" date="2019" name="Sci. Rep.">
        <title>Draft genome of Tanacetum cinerariifolium, the natural source of mosquito coil.</title>
        <authorList>
            <person name="Yamashiro T."/>
            <person name="Shiraishi A."/>
            <person name="Satake H."/>
            <person name="Nakayama K."/>
        </authorList>
    </citation>
    <scope>NUCLEOTIDE SEQUENCE</scope>
</reference>
<dbReference type="InterPro" id="IPR043502">
    <property type="entry name" value="DNA/RNA_pol_sf"/>
</dbReference>
<sequence length="652" mass="74939">MNEEYFEKRFPEVSTNSDAPITLNYKDTPSSSSIIVEDNEAPPLVSSSEEQTYRILNDVSNESIKEDSADLDRNTLITLFCPLELVPRPADRNIIGVKWLWKNKTDAENTVIRNKSRLVAKGYRQEEGIDFEKSFASVARLKAVRMFIAFVAYKNFTIFQMDVKTAFSNGPLKEEVYVSQLDGFVDLDFPNHVYKLKKSLYGLKQAPRAWYDKLSSFLIENRFTKDFIMAQHQPQQILSKDLVVPPKKQYDLASVNKKIDLTNLSCPPSIKILGDILRRHSLRFALAASALVPWIYIQQTKHYKLYAEEFSIDVPMTQSQLSESTQRTHRTPSAPRPLNPREQQGESNAPKKSIIIRLLRRRQPDLETPILTTSHIDESPEAEKSADFITINKEVEEESAEDALMRKKGKGIVEIKDTSTTTTPRSPRTHTATLKEVVPMMVDETTNNNIKKKLPKIVAEGIRMEREKVKADIASMVFEAVDSFLRNYMNNHILYVHHTESVSSTILDLQQQLYLKMKDDEQARDADLPIWIALKYKYEKSAPHVEPCRKLCHMGKSSSLSAGLGKLSTESQSYCTNTHIPCKKEKSYMNIDEISKFCDATLKRVLEKVKKINMDVKHGYADLALSNDDAEFMRFYEEYIQECLRHHDQMRR</sequence>
<comment type="caution">
    <text evidence="3">The sequence shown here is derived from an EMBL/GenBank/DDBJ whole genome shotgun (WGS) entry which is preliminary data.</text>
</comment>
<gene>
    <name evidence="3" type="ORF">Tci_008161</name>
</gene>
<dbReference type="SUPFAM" id="SSF56672">
    <property type="entry name" value="DNA/RNA polymerases"/>
    <property type="match status" value="1"/>
</dbReference>
<evidence type="ECO:0000313" key="3">
    <source>
        <dbReference type="EMBL" id="GEU36183.1"/>
    </source>
</evidence>
<feature type="region of interest" description="Disordered" evidence="1">
    <location>
        <begin position="1"/>
        <end position="24"/>
    </location>
</feature>
<feature type="region of interest" description="Disordered" evidence="1">
    <location>
        <begin position="317"/>
        <end position="352"/>
    </location>
</feature>
<dbReference type="Pfam" id="PF07727">
    <property type="entry name" value="RVT_2"/>
    <property type="match status" value="1"/>
</dbReference>
<protein>
    <submittedName>
        <fullName evidence="3">Retrovirus-related Pol polyprotein from transposon TNT 1-94</fullName>
    </submittedName>
</protein>
<proteinExistence type="predicted"/>
<feature type="compositionally biased region" description="Polar residues" evidence="1">
    <location>
        <begin position="13"/>
        <end position="24"/>
    </location>
</feature>
<feature type="domain" description="Reverse transcriptase Ty1/copia-type" evidence="2">
    <location>
        <begin position="84"/>
        <end position="226"/>
    </location>
</feature>
<dbReference type="InterPro" id="IPR013103">
    <property type="entry name" value="RVT_2"/>
</dbReference>
<organism evidence="3">
    <name type="scientific">Tanacetum cinerariifolium</name>
    <name type="common">Dalmatian daisy</name>
    <name type="synonym">Chrysanthemum cinerariifolium</name>
    <dbReference type="NCBI Taxonomy" id="118510"/>
    <lineage>
        <taxon>Eukaryota</taxon>
        <taxon>Viridiplantae</taxon>
        <taxon>Streptophyta</taxon>
        <taxon>Embryophyta</taxon>
        <taxon>Tracheophyta</taxon>
        <taxon>Spermatophyta</taxon>
        <taxon>Magnoliopsida</taxon>
        <taxon>eudicotyledons</taxon>
        <taxon>Gunneridae</taxon>
        <taxon>Pentapetalae</taxon>
        <taxon>asterids</taxon>
        <taxon>campanulids</taxon>
        <taxon>Asterales</taxon>
        <taxon>Asteraceae</taxon>
        <taxon>Asteroideae</taxon>
        <taxon>Anthemideae</taxon>
        <taxon>Anthemidinae</taxon>
        <taxon>Tanacetum</taxon>
    </lineage>
</organism>
<evidence type="ECO:0000259" key="2">
    <source>
        <dbReference type="Pfam" id="PF07727"/>
    </source>
</evidence>
<evidence type="ECO:0000256" key="1">
    <source>
        <dbReference type="SAM" id="MobiDB-lite"/>
    </source>
</evidence>
<name>A0A6L2JGP2_TANCI</name>
<dbReference type="EMBL" id="BKCJ010000779">
    <property type="protein sequence ID" value="GEU36183.1"/>
    <property type="molecule type" value="Genomic_DNA"/>
</dbReference>
<dbReference type="AlphaFoldDB" id="A0A6L2JGP2"/>
<feature type="compositionally biased region" description="Basic and acidic residues" evidence="1">
    <location>
        <begin position="1"/>
        <end position="11"/>
    </location>
</feature>